<keyword evidence="1" id="KW-0805">Transcription regulation</keyword>
<dbReference type="InterPro" id="IPR020449">
    <property type="entry name" value="Tscrpt_reg_AraC-type_HTH"/>
</dbReference>
<keyword evidence="6" id="KW-1185">Reference proteome</keyword>
<evidence type="ECO:0000256" key="1">
    <source>
        <dbReference type="ARBA" id="ARBA00023015"/>
    </source>
</evidence>
<evidence type="ECO:0000259" key="4">
    <source>
        <dbReference type="PROSITE" id="PS01124"/>
    </source>
</evidence>
<sequence length="350" mass="38420">MVHGNSFFSLDGPLDVAPSGGQVRAANFAGLARLARSQGRDARGIVERHGMEARVLIDPESLVAPQQVADTLEYCSTLFDDPLFGLHFASTQDPEVFGCVTALCRSAPTVRAGIRCLIEFLPVVHAPDCEVVLIEGRETAELTWLVNADIGVNDQANYQAAMLNLKLLQSIGGPAFRPSWVSLSADPRNSDLPEIEKLLGCKVRGQSQRNSVAFPVSALEQPVPSANRLLYKLLGSYLQQVKSAHSPSIVDKVESYIRGSLAYGRCSIERCAEKTGISVRTLQSRLSEQDVRFSELVEKQRETLARAHLADRRLSLDEIADRLGYGEQTSFGRAFKRWTGMTPQQYRAGC</sequence>
<evidence type="ECO:0000313" key="6">
    <source>
        <dbReference type="Proteomes" id="UP001589858"/>
    </source>
</evidence>
<dbReference type="PANTHER" id="PTHR47894">
    <property type="entry name" value="HTH-TYPE TRANSCRIPTIONAL REGULATOR GADX"/>
    <property type="match status" value="1"/>
</dbReference>
<dbReference type="Pfam" id="PF12833">
    <property type="entry name" value="HTH_18"/>
    <property type="match status" value="1"/>
</dbReference>
<keyword evidence="3" id="KW-0804">Transcription</keyword>
<dbReference type="RefSeq" id="WP_267220099.1">
    <property type="nucleotide sequence ID" value="NZ_JAPCWC010000006.1"/>
</dbReference>
<evidence type="ECO:0000313" key="5">
    <source>
        <dbReference type="EMBL" id="MFC0683720.1"/>
    </source>
</evidence>
<organism evidence="5 6">
    <name type="scientific">Novosphingobium clariflavum</name>
    <dbReference type="NCBI Taxonomy" id="2029884"/>
    <lineage>
        <taxon>Bacteria</taxon>
        <taxon>Pseudomonadati</taxon>
        <taxon>Pseudomonadota</taxon>
        <taxon>Alphaproteobacteria</taxon>
        <taxon>Sphingomonadales</taxon>
        <taxon>Sphingomonadaceae</taxon>
        <taxon>Novosphingobium</taxon>
    </lineage>
</organism>
<gene>
    <name evidence="5" type="ORF">ACFFF8_03840</name>
</gene>
<feature type="domain" description="HTH araC/xylS-type" evidence="4">
    <location>
        <begin position="251"/>
        <end position="349"/>
    </location>
</feature>
<dbReference type="InterPro" id="IPR018060">
    <property type="entry name" value="HTH_AraC"/>
</dbReference>
<dbReference type="Proteomes" id="UP001589858">
    <property type="component" value="Unassembled WGS sequence"/>
</dbReference>
<dbReference type="PROSITE" id="PS01124">
    <property type="entry name" value="HTH_ARAC_FAMILY_2"/>
    <property type="match status" value="1"/>
</dbReference>
<evidence type="ECO:0000256" key="2">
    <source>
        <dbReference type="ARBA" id="ARBA00023125"/>
    </source>
</evidence>
<dbReference type="SMART" id="SM00342">
    <property type="entry name" value="HTH_ARAC"/>
    <property type="match status" value="1"/>
</dbReference>
<protein>
    <submittedName>
        <fullName evidence="5">AraC family transcriptional regulator ligand-binding domain-containing protein</fullName>
    </submittedName>
</protein>
<dbReference type="InterPro" id="IPR032687">
    <property type="entry name" value="AraC-type_N"/>
</dbReference>
<dbReference type="PANTHER" id="PTHR47894:SF4">
    <property type="entry name" value="HTH-TYPE TRANSCRIPTIONAL REGULATOR GADX"/>
    <property type="match status" value="1"/>
</dbReference>
<evidence type="ECO:0000256" key="3">
    <source>
        <dbReference type="ARBA" id="ARBA00023163"/>
    </source>
</evidence>
<dbReference type="Gene3D" id="1.10.10.60">
    <property type="entry name" value="Homeodomain-like"/>
    <property type="match status" value="1"/>
</dbReference>
<keyword evidence="2" id="KW-0238">DNA-binding</keyword>
<accession>A0ABV6S3B1</accession>
<name>A0ABV6S3B1_9SPHN</name>
<dbReference type="Pfam" id="PF12625">
    <property type="entry name" value="Arabinose_bd"/>
    <property type="match status" value="1"/>
</dbReference>
<dbReference type="EMBL" id="JBHLTM010000016">
    <property type="protein sequence ID" value="MFC0683720.1"/>
    <property type="molecule type" value="Genomic_DNA"/>
</dbReference>
<comment type="caution">
    <text evidence="5">The sequence shown here is derived from an EMBL/GenBank/DDBJ whole genome shotgun (WGS) entry which is preliminary data.</text>
</comment>
<dbReference type="PRINTS" id="PR00032">
    <property type="entry name" value="HTHARAC"/>
</dbReference>
<proteinExistence type="predicted"/>
<dbReference type="InterPro" id="IPR009057">
    <property type="entry name" value="Homeodomain-like_sf"/>
</dbReference>
<dbReference type="SUPFAM" id="SSF46689">
    <property type="entry name" value="Homeodomain-like"/>
    <property type="match status" value="1"/>
</dbReference>
<reference evidence="5 6" key="1">
    <citation type="submission" date="2024-09" db="EMBL/GenBank/DDBJ databases">
        <authorList>
            <person name="Sun Q."/>
            <person name="Mori K."/>
        </authorList>
    </citation>
    <scope>NUCLEOTIDE SEQUENCE [LARGE SCALE GENOMIC DNA]</scope>
    <source>
        <strain evidence="5 6">CICC 11035S</strain>
    </source>
</reference>